<dbReference type="GO" id="GO:0016558">
    <property type="term" value="P:protein import into peroxisome matrix"/>
    <property type="evidence" value="ECO:0007669"/>
    <property type="project" value="InterPro"/>
</dbReference>
<dbReference type="SUPFAM" id="SSF57850">
    <property type="entry name" value="RING/U-box"/>
    <property type="match status" value="1"/>
</dbReference>
<feature type="transmembrane region" description="Helical" evidence="20">
    <location>
        <begin position="182"/>
        <end position="200"/>
    </location>
</feature>
<keyword evidence="23" id="KW-1185">Reference proteome</keyword>
<evidence type="ECO:0000256" key="6">
    <source>
        <dbReference type="ARBA" id="ARBA00022692"/>
    </source>
</evidence>
<comment type="caution">
    <text evidence="22">The sequence shown here is derived from an EMBL/GenBank/DDBJ whole genome shotgun (WGS) entry which is preliminary data.</text>
</comment>
<comment type="catalytic activity">
    <reaction evidence="16">
        <text>[E2 ubiquitin-conjugating enzyme]-S-ubiquitinyl-L-cysteine + [acceptor protein]-L-cysteine = [E2 ubiquitin-conjugating enzyme]-L-cysteine + [acceptor protein]-S-ubiquitinyl-L-cysteine.</text>
        <dbReference type="EC" id="2.3.2.36"/>
    </reaction>
</comment>
<dbReference type="InterPro" id="IPR045859">
    <property type="entry name" value="RING-HC_PEX2"/>
</dbReference>
<dbReference type="InterPro" id="IPR017907">
    <property type="entry name" value="Znf_RING_CS"/>
</dbReference>
<keyword evidence="10" id="KW-0862">Zinc</keyword>
<comment type="pathway">
    <text evidence="2">Protein modification; protein ubiquitination.</text>
</comment>
<protein>
    <recommendedName>
        <fullName evidence="18">Peroxisome biogenesis factor 2</fullName>
        <ecNumber evidence="17">2.3.2.36</ecNumber>
    </recommendedName>
    <alternativeName>
        <fullName evidence="15">Peroxin-2</fullName>
    </alternativeName>
</protein>
<dbReference type="Gene3D" id="3.30.40.10">
    <property type="entry name" value="Zinc/RING finger domain, C3HC4 (zinc finger)"/>
    <property type="match status" value="1"/>
</dbReference>
<dbReference type="GO" id="GO:0061630">
    <property type="term" value="F:ubiquitin protein ligase activity"/>
    <property type="evidence" value="ECO:0007669"/>
    <property type="project" value="UniProtKB-EC"/>
</dbReference>
<evidence type="ECO:0000256" key="15">
    <source>
        <dbReference type="ARBA" id="ARBA00032511"/>
    </source>
</evidence>
<dbReference type="PROSITE" id="PS00518">
    <property type="entry name" value="ZF_RING_1"/>
    <property type="match status" value="1"/>
</dbReference>
<dbReference type="GO" id="GO:0005778">
    <property type="term" value="C:peroxisomal membrane"/>
    <property type="evidence" value="ECO:0007669"/>
    <property type="project" value="UniProtKB-SubCell"/>
</dbReference>
<evidence type="ECO:0000256" key="2">
    <source>
        <dbReference type="ARBA" id="ARBA00004906"/>
    </source>
</evidence>
<dbReference type="Proteomes" id="UP001233999">
    <property type="component" value="Unassembled WGS sequence"/>
</dbReference>
<reference evidence="22" key="2">
    <citation type="submission" date="2023-05" db="EMBL/GenBank/DDBJ databases">
        <authorList>
            <person name="Fouks B."/>
        </authorList>
    </citation>
    <scope>NUCLEOTIDE SEQUENCE</scope>
    <source>
        <strain evidence="22">Stay&amp;Tobe</strain>
        <tissue evidence="22">Testes</tissue>
    </source>
</reference>
<evidence type="ECO:0000256" key="12">
    <source>
        <dbReference type="ARBA" id="ARBA00022989"/>
    </source>
</evidence>
<keyword evidence="4" id="KW-0813">Transport</keyword>
<evidence type="ECO:0000256" key="19">
    <source>
        <dbReference type="PROSITE-ProRule" id="PRU00175"/>
    </source>
</evidence>
<evidence type="ECO:0000256" key="4">
    <source>
        <dbReference type="ARBA" id="ARBA00022448"/>
    </source>
</evidence>
<dbReference type="InterPro" id="IPR006845">
    <property type="entry name" value="Pex_N"/>
</dbReference>
<keyword evidence="9" id="KW-0833">Ubl conjugation pathway</keyword>
<keyword evidence="6 20" id="KW-0812">Transmembrane</keyword>
<dbReference type="PANTHER" id="PTHR48178:SF1">
    <property type="entry name" value="PEROXISOME BIOGENESIS FACTOR 2"/>
    <property type="match status" value="1"/>
</dbReference>
<evidence type="ECO:0000256" key="13">
    <source>
        <dbReference type="ARBA" id="ARBA00023136"/>
    </source>
</evidence>
<evidence type="ECO:0000256" key="1">
    <source>
        <dbReference type="ARBA" id="ARBA00004585"/>
    </source>
</evidence>
<keyword evidence="8 19" id="KW-0863">Zinc-finger</keyword>
<dbReference type="Pfam" id="PF04757">
    <property type="entry name" value="Pex2_Pex12"/>
    <property type="match status" value="1"/>
</dbReference>
<evidence type="ECO:0000256" key="14">
    <source>
        <dbReference type="ARBA" id="ARBA00023140"/>
    </source>
</evidence>
<dbReference type="SMART" id="SM00184">
    <property type="entry name" value="RING"/>
    <property type="match status" value="1"/>
</dbReference>
<comment type="similarity">
    <text evidence="3">Belongs to the pex2/pex10/pex12 family.</text>
</comment>
<keyword evidence="7" id="KW-0479">Metal-binding</keyword>
<keyword evidence="12 20" id="KW-1133">Transmembrane helix</keyword>
<gene>
    <name evidence="22" type="ORF">L9F63_002363</name>
</gene>
<proteinExistence type="inferred from homology"/>
<dbReference type="InterPro" id="IPR025654">
    <property type="entry name" value="PEX2/10"/>
</dbReference>
<comment type="subcellular location">
    <subcellularLocation>
        <location evidence="1">Peroxisome membrane</location>
        <topology evidence="1">Multi-pass membrane protein</topology>
    </subcellularLocation>
</comment>
<keyword evidence="5" id="KW-0808">Transferase</keyword>
<keyword evidence="13 20" id="KW-0472">Membrane</keyword>
<evidence type="ECO:0000256" key="8">
    <source>
        <dbReference type="ARBA" id="ARBA00022771"/>
    </source>
</evidence>
<dbReference type="GO" id="GO:0008270">
    <property type="term" value="F:zinc ion binding"/>
    <property type="evidence" value="ECO:0007669"/>
    <property type="project" value="UniProtKB-KW"/>
</dbReference>
<dbReference type="PROSITE" id="PS50089">
    <property type="entry name" value="ZF_RING_2"/>
    <property type="match status" value="1"/>
</dbReference>
<evidence type="ECO:0000259" key="21">
    <source>
        <dbReference type="PROSITE" id="PS50089"/>
    </source>
</evidence>
<feature type="domain" description="RING-type" evidence="21">
    <location>
        <begin position="233"/>
        <end position="272"/>
    </location>
</feature>
<evidence type="ECO:0000313" key="23">
    <source>
        <dbReference type="Proteomes" id="UP001233999"/>
    </source>
</evidence>
<evidence type="ECO:0000256" key="7">
    <source>
        <dbReference type="ARBA" id="ARBA00022723"/>
    </source>
</evidence>
<evidence type="ECO:0000256" key="5">
    <source>
        <dbReference type="ARBA" id="ARBA00022679"/>
    </source>
</evidence>
<keyword evidence="11" id="KW-0653">Protein transport</keyword>
<evidence type="ECO:0000256" key="17">
    <source>
        <dbReference type="ARBA" id="ARBA00034523"/>
    </source>
</evidence>
<dbReference type="InterPro" id="IPR001841">
    <property type="entry name" value="Znf_RING"/>
</dbReference>
<dbReference type="EMBL" id="JASPKZ010003887">
    <property type="protein sequence ID" value="KAJ9591082.1"/>
    <property type="molecule type" value="Genomic_DNA"/>
</dbReference>
<reference evidence="22" key="1">
    <citation type="journal article" date="2023" name="IScience">
        <title>Live-bearing cockroach genome reveals convergent evolutionary mechanisms linked to viviparity in insects and beyond.</title>
        <authorList>
            <person name="Fouks B."/>
            <person name="Harrison M.C."/>
            <person name="Mikhailova A.A."/>
            <person name="Marchal E."/>
            <person name="English S."/>
            <person name="Carruthers M."/>
            <person name="Jennings E.C."/>
            <person name="Chiamaka E.L."/>
            <person name="Frigard R.A."/>
            <person name="Pippel M."/>
            <person name="Attardo G.M."/>
            <person name="Benoit J.B."/>
            <person name="Bornberg-Bauer E."/>
            <person name="Tobe S.S."/>
        </authorList>
    </citation>
    <scope>NUCLEOTIDE SEQUENCE</scope>
    <source>
        <strain evidence="22">Stay&amp;Tobe</strain>
    </source>
</reference>
<feature type="transmembrane region" description="Helical" evidence="20">
    <location>
        <begin position="124"/>
        <end position="144"/>
    </location>
</feature>
<evidence type="ECO:0000256" key="18">
    <source>
        <dbReference type="ARBA" id="ARBA00034543"/>
    </source>
</evidence>
<evidence type="ECO:0000256" key="11">
    <source>
        <dbReference type="ARBA" id="ARBA00022927"/>
    </source>
</evidence>
<evidence type="ECO:0000256" key="3">
    <source>
        <dbReference type="ARBA" id="ARBA00008704"/>
    </source>
</evidence>
<dbReference type="InterPro" id="IPR013083">
    <property type="entry name" value="Znf_RING/FYVE/PHD"/>
</dbReference>
<evidence type="ECO:0000256" key="10">
    <source>
        <dbReference type="ARBA" id="ARBA00022833"/>
    </source>
</evidence>
<evidence type="ECO:0000256" key="9">
    <source>
        <dbReference type="ARBA" id="ARBA00022786"/>
    </source>
</evidence>
<evidence type="ECO:0000256" key="20">
    <source>
        <dbReference type="SAM" id="Phobius"/>
    </source>
</evidence>
<dbReference type="PANTHER" id="PTHR48178">
    <property type="entry name" value="PEROXISOME BIOGENESIS FACTOR 2"/>
    <property type="match status" value="1"/>
</dbReference>
<dbReference type="AlphaFoldDB" id="A0AAD8A286"/>
<evidence type="ECO:0000313" key="22">
    <source>
        <dbReference type="EMBL" id="KAJ9591082.1"/>
    </source>
</evidence>
<evidence type="ECO:0000256" key="16">
    <source>
        <dbReference type="ARBA" id="ARBA00034438"/>
    </source>
</evidence>
<dbReference type="CDD" id="cd16526">
    <property type="entry name" value="RING-HC_PEX2"/>
    <property type="match status" value="1"/>
</dbReference>
<keyword evidence="14" id="KW-0576">Peroxisome</keyword>
<sequence length="285" mass="32552">MNSKEHYVSRVTQLDAVELDDEIVNILKHQVANVAKFMPFGFLGRYDPEINAALRFVIWKFSVAKVYGTFGQQLLSMKYGGDLNKNKAELFALLTIGTRYLKERSHEVTNATGNFSLAQKMKLMFSWAEIFIHVANLMNLLIFLREGKYPTLVDRVLGLQPVSVAPPGQNRAVGYSYMTRELLWHGFIEFLIFAIPLINYHSVKRKLFNLMPWKKKRKDIAHRRAVYTLNTKCAACNEHPVIPHHMGCSHVFCFYCLKANVLADEKYECPLCGFSAGDATLVIPL</sequence>
<name>A0AAD8A286_DIPPU</name>
<organism evidence="22 23">
    <name type="scientific">Diploptera punctata</name>
    <name type="common">Pacific beetle cockroach</name>
    <dbReference type="NCBI Taxonomy" id="6984"/>
    <lineage>
        <taxon>Eukaryota</taxon>
        <taxon>Metazoa</taxon>
        <taxon>Ecdysozoa</taxon>
        <taxon>Arthropoda</taxon>
        <taxon>Hexapoda</taxon>
        <taxon>Insecta</taxon>
        <taxon>Pterygota</taxon>
        <taxon>Neoptera</taxon>
        <taxon>Polyneoptera</taxon>
        <taxon>Dictyoptera</taxon>
        <taxon>Blattodea</taxon>
        <taxon>Blaberoidea</taxon>
        <taxon>Blaberidae</taxon>
        <taxon>Diplopterinae</taxon>
        <taxon>Diploptera</taxon>
    </lineage>
</organism>
<accession>A0AAD8A286</accession>
<dbReference type="EC" id="2.3.2.36" evidence="17"/>